<proteinExistence type="predicted"/>
<dbReference type="Proteomes" id="UP000002028">
    <property type="component" value="Chromosome"/>
</dbReference>
<dbReference type="InterPro" id="IPR015915">
    <property type="entry name" value="Kelch-typ_b-propeller"/>
</dbReference>
<dbReference type="STRING" id="504472.Slin_2624"/>
<dbReference type="PANTHER" id="PTHR23244">
    <property type="entry name" value="KELCH REPEAT DOMAIN"/>
    <property type="match status" value="1"/>
</dbReference>
<protein>
    <submittedName>
        <fullName evidence="1">Kelch repeat-containing protein</fullName>
    </submittedName>
</protein>
<dbReference type="EMBL" id="CP001769">
    <property type="protein sequence ID" value="ADB38641.1"/>
    <property type="molecule type" value="Genomic_DNA"/>
</dbReference>
<dbReference type="KEGG" id="sli:Slin_2624"/>
<accession>D2QHI1</accession>
<reference evidence="1 2" key="1">
    <citation type="journal article" date="2010" name="Stand. Genomic Sci.">
        <title>Complete genome sequence of Spirosoma linguale type strain (1).</title>
        <authorList>
            <person name="Lail K."/>
            <person name="Sikorski J."/>
            <person name="Saunders E."/>
            <person name="Lapidus A."/>
            <person name="Glavina Del Rio T."/>
            <person name="Copeland A."/>
            <person name="Tice H."/>
            <person name="Cheng J.-F."/>
            <person name="Lucas S."/>
            <person name="Nolan M."/>
            <person name="Bruce D."/>
            <person name="Goodwin L."/>
            <person name="Pitluck S."/>
            <person name="Ivanova N."/>
            <person name="Mavromatis K."/>
            <person name="Ovchinnikova G."/>
            <person name="Pati A."/>
            <person name="Chen A."/>
            <person name="Palaniappan K."/>
            <person name="Land M."/>
            <person name="Hauser L."/>
            <person name="Chang Y.-J."/>
            <person name="Jeffries C.D."/>
            <person name="Chain P."/>
            <person name="Brettin T."/>
            <person name="Detter J.C."/>
            <person name="Schuetze A."/>
            <person name="Rohde M."/>
            <person name="Tindall B.J."/>
            <person name="Goeker M."/>
            <person name="Bristow J."/>
            <person name="Eisen J.A."/>
            <person name="Markowitz V."/>
            <person name="Hugenholtz P."/>
            <person name="Kyrpides N.C."/>
            <person name="Klenk H.-P."/>
            <person name="Chen F."/>
        </authorList>
    </citation>
    <scope>NUCLEOTIDE SEQUENCE [LARGE SCALE GENOMIC DNA]</scope>
    <source>
        <strain evidence="2">ATCC 33905 / DSM 74 / LMG 10896 / Claus 1</strain>
    </source>
</reference>
<dbReference type="AlphaFoldDB" id="D2QHI1"/>
<evidence type="ECO:0000313" key="2">
    <source>
        <dbReference type="Proteomes" id="UP000002028"/>
    </source>
</evidence>
<dbReference type="HOGENOM" id="CLU_054027_1_0_10"/>
<dbReference type="SUPFAM" id="SSF117281">
    <property type="entry name" value="Kelch motif"/>
    <property type="match status" value="1"/>
</dbReference>
<evidence type="ECO:0000313" key="1">
    <source>
        <dbReference type="EMBL" id="ADB38641.1"/>
    </source>
</evidence>
<keyword evidence="2" id="KW-1185">Reference proteome</keyword>
<dbReference type="PANTHER" id="PTHR23244:SF499">
    <property type="entry name" value="KELCH REPEAT-CONTAINING PROTEIN"/>
    <property type="match status" value="1"/>
</dbReference>
<dbReference type="Gene3D" id="2.120.10.80">
    <property type="entry name" value="Kelch-type beta propeller"/>
    <property type="match status" value="1"/>
</dbReference>
<dbReference type="InterPro" id="IPR056734">
    <property type="entry name" value="NANM"/>
</dbReference>
<gene>
    <name evidence="1" type="ordered locus">Slin_2624</name>
</gene>
<sequence>MTYLSLHSASAQDRLRYTRLPDLPALNGSLNPGVAGAFAGCSHGALLIAGGANFPNGFPWQGGAKVWHSTVYVLRHEGNTYHWKATHQLAHPRAYGASVVWRDQLICVGGNDDKHRFADVFSLRWHPSDAMLVEQSLPALPIPMANLAAAVSGNKLYVFGGESDWGTEAGLYVLDLETPAGGWQKLADFPGPARAYTAMTVQANENGPTLYVVGGRQTVNGRTTVYADVYAYQINRQRWQRLPDMPQPLAAHQVIGIGTRSLFVFGGDDGKRLQQIEALSNQVNQLPEGLDREKRRTERNRLQIDHPGFVKTVWQFRTDTKVWSAVDSLPFPTPVTTPVVRWEQSLIVPSGEVTPGIRTPAIWKIDMDQSKY</sequence>
<dbReference type="eggNOG" id="COG3055">
    <property type="taxonomic scope" value="Bacteria"/>
</dbReference>
<organism evidence="1 2">
    <name type="scientific">Spirosoma linguale (strain ATCC 33905 / DSM 74 / LMG 10896 / Claus 1)</name>
    <dbReference type="NCBI Taxonomy" id="504472"/>
    <lineage>
        <taxon>Bacteria</taxon>
        <taxon>Pseudomonadati</taxon>
        <taxon>Bacteroidota</taxon>
        <taxon>Cytophagia</taxon>
        <taxon>Cytophagales</taxon>
        <taxon>Cytophagaceae</taxon>
        <taxon>Spirosoma</taxon>
    </lineage>
</organism>
<name>D2QHI1_SPILD</name>
<dbReference type="Pfam" id="PF24996">
    <property type="entry name" value="NANM"/>
    <property type="match status" value="2"/>
</dbReference>